<dbReference type="Pfam" id="PF09339">
    <property type="entry name" value="HTH_IclR"/>
    <property type="match status" value="1"/>
</dbReference>
<dbReference type="AlphaFoldDB" id="A0A6F8XWB7"/>
<evidence type="ECO:0000313" key="8">
    <source>
        <dbReference type="Proteomes" id="UP000502508"/>
    </source>
</evidence>
<protein>
    <submittedName>
        <fullName evidence="7">IclR family transcriptional regulator</fullName>
    </submittedName>
</protein>
<dbReference type="GO" id="GO:0003677">
    <property type="term" value="F:DNA binding"/>
    <property type="evidence" value="ECO:0007669"/>
    <property type="project" value="UniProtKB-KW"/>
</dbReference>
<evidence type="ECO:0000256" key="1">
    <source>
        <dbReference type="ARBA" id="ARBA00023015"/>
    </source>
</evidence>
<keyword evidence="3" id="KW-0804">Transcription</keyword>
<feature type="domain" description="IclR-ED" evidence="6">
    <location>
        <begin position="81"/>
        <end position="263"/>
    </location>
</feature>
<evidence type="ECO:0000259" key="5">
    <source>
        <dbReference type="PROSITE" id="PS51077"/>
    </source>
</evidence>
<dbReference type="PANTHER" id="PTHR30136">
    <property type="entry name" value="HELIX-TURN-HELIX TRANSCRIPTIONAL REGULATOR, ICLR FAMILY"/>
    <property type="match status" value="1"/>
</dbReference>
<keyword evidence="1" id="KW-0805">Transcription regulation</keyword>
<dbReference type="PROSITE" id="PS51077">
    <property type="entry name" value="HTH_ICLR"/>
    <property type="match status" value="1"/>
</dbReference>
<dbReference type="Proteomes" id="UP000502508">
    <property type="component" value="Chromosome"/>
</dbReference>
<name>A0A6F8XWB7_9ACTN</name>
<keyword evidence="2" id="KW-0238">DNA-binding</keyword>
<evidence type="ECO:0000259" key="6">
    <source>
        <dbReference type="PROSITE" id="PS51078"/>
    </source>
</evidence>
<dbReference type="SUPFAM" id="SSF46785">
    <property type="entry name" value="Winged helix' DNA-binding domain"/>
    <property type="match status" value="1"/>
</dbReference>
<dbReference type="GO" id="GO:0003700">
    <property type="term" value="F:DNA-binding transcription factor activity"/>
    <property type="evidence" value="ECO:0007669"/>
    <property type="project" value="TreeGrafter"/>
</dbReference>
<dbReference type="KEGG" id="pfla:Pflav_045620"/>
<dbReference type="Pfam" id="PF01614">
    <property type="entry name" value="IclR_C"/>
    <property type="match status" value="1"/>
</dbReference>
<evidence type="ECO:0000313" key="7">
    <source>
        <dbReference type="EMBL" id="BCB78152.1"/>
    </source>
</evidence>
<keyword evidence="8" id="KW-1185">Reference proteome</keyword>
<accession>A0A6F8XWB7</accession>
<dbReference type="SMART" id="SM00346">
    <property type="entry name" value="HTH_ICLR"/>
    <property type="match status" value="1"/>
</dbReference>
<feature type="compositionally biased region" description="Polar residues" evidence="4">
    <location>
        <begin position="261"/>
        <end position="270"/>
    </location>
</feature>
<gene>
    <name evidence="7" type="primary">blcR</name>
    <name evidence="7" type="ORF">Pflav_045620</name>
</gene>
<dbReference type="Gene3D" id="1.10.10.10">
    <property type="entry name" value="Winged helix-like DNA-binding domain superfamily/Winged helix DNA-binding domain"/>
    <property type="match status" value="1"/>
</dbReference>
<feature type="region of interest" description="Disordered" evidence="4">
    <location>
        <begin position="243"/>
        <end position="270"/>
    </location>
</feature>
<dbReference type="InterPro" id="IPR005471">
    <property type="entry name" value="Tscrpt_reg_IclR_N"/>
</dbReference>
<evidence type="ECO:0000256" key="4">
    <source>
        <dbReference type="SAM" id="MobiDB-lite"/>
    </source>
</evidence>
<organism evidence="7 8">
    <name type="scientific">Phytohabitans flavus</name>
    <dbReference type="NCBI Taxonomy" id="1076124"/>
    <lineage>
        <taxon>Bacteria</taxon>
        <taxon>Bacillati</taxon>
        <taxon>Actinomycetota</taxon>
        <taxon>Actinomycetes</taxon>
        <taxon>Micromonosporales</taxon>
        <taxon>Micromonosporaceae</taxon>
    </lineage>
</organism>
<dbReference type="EMBL" id="AP022870">
    <property type="protein sequence ID" value="BCB78152.1"/>
    <property type="molecule type" value="Genomic_DNA"/>
</dbReference>
<dbReference type="InterPro" id="IPR014757">
    <property type="entry name" value="Tscrpt_reg_IclR_C"/>
</dbReference>
<dbReference type="InterPro" id="IPR050707">
    <property type="entry name" value="HTH_MetabolicPath_Reg"/>
</dbReference>
<dbReference type="GO" id="GO:0045892">
    <property type="term" value="P:negative regulation of DNA-templated transcription"/>
    <property type="evidence" value="ECO:0007669"/>
    <property type="project" value="TreeGrafter"/>
</dbReference>
<dbReference type="PROSITE" id="PS51078">
    <property type="entry name" value="ICLR_ED"/>
    <property type="match status" value="1"/>
</dbReference>
<feature type="compositionally biased region" description="Low complexity" evidence="4">
    <location>
        <begin position="246"/>
        <end position="260"/>
    </location>
</feature>
<feature type="domain" description="HTH iclR-type" evidence="5">
    <location>
        <begin position="19"/>
        <end position="80"/>
    </location>
</feature>
<reference evidence="7 8" key="2">
    <citation type="submission" date="2020-03" db="EMBL/GenBank/DDBJ databases">
        <authorList>
            <person name="Ichikawa N."/>
            <person name="Kimura A."/>
            <person name="Kitahashi Y."/>
            <person name="Uohara A."/>
        </authorList>
    </citation>
    <scope>NUCLEOTIDE SEQUENCE [LARGE SCALE GENOMIC DNA]</scope>
    <source>
        <strain evidence="7 8">NBRC 107702</strain>
    </source>
</reference>
<dbReference type="Gene3D" id="3.30.450.40">
    <property type="match status" value="1"/>
</dbReference>
<dbReference type="RefSeq" id="WP_173037750.1">
    <property type="nucleotide sequence ID" value="NZ_AP022870.1"/>
</dbReference>
<proteinExistence type="predicted"/>
<dbReference type="InterPro" id="IPR036390">
    <property type="entry name" value="WH_DNA-bd_sf"/>
</dbReference>
<evidence type="ECO:0000256" key="2">
    <source>
        <dbReference type="ARBA" id="ARBA00023125"/>
    </source>
</evidence>
<sequence length="270" mass="28084">MTHSLSALPAAVDGATSRAPAVTRAVALLHLLAASGSIPMGISDLARKLDIPKSSALNLCSALVETGLVRRRSGGFVLGSGLLELGARYLGSVDLASEFQVAANEYEELSGEMCQLALLGSGLDVIYVARQLGERPLRLASEIGGHLPANCTATGMSMLALLRPKELASRLPASGQLETMTQRSISTVEELHNRLEQTRSLGYGIDDEETVTGTVCVAAAFRPSPATGIKGPAAISVTINKAEATPSGWPRSPARPRSSPTGWASRSAPS</sequence>
<dbReference type="PANTHER" id="PTHR30136:SF24">
    <property type="entry name" value="HTH-TYPE TRANSCRIPTIONAL REPRESSOR ALLR"/>
    <property type="match status" value="1"/>
</dbReference>
<reference evidence="7 8" key="1">
    <citation type="submission" date="2020-03" db="EMBL/GenBank/DDBJ databases">
        <title>Whole genome shotgun sequence of Phytohabitans flavus NBRC 107702.</title>
        <authorList>
            <person name="Komaki H."/>
            <person name="Tamura T."/>
        </authorList>
    </citation>
    <scope>NUCLEOTIDE SEQUENCE [LARGE SCALE GENOMIC DNA]</scope>
    <source>
        <strain evidence="7 8">NBRC 107702</strain>
    </source>
</reference>
<dbReference type="InterPro" id="IPR029016">
    <property type="entry name" value="GAF-like_dom_sf"/>
</dbReference>
<evidence type="ECO:0000256" key="3">
    <source>
        <dbReference type="ARBA" id="ARBA00023163"/>
    </source>
</evidence>
<dbReference type="InterPro" id="IPR036388">
    <property type="entry name" value="WH-like_DNA-bd_sf"/>
</dbReference>
<dbReference type="SUPFAM" id="SSF55781">
    <property type="entry name" value="GAF domain-like"/>
    <property type="match status" value="1"/>
</dbReference>